<dbReference type="CDD" id="cd00093">
    <property type="entry name" value="HTH_XRE"/>
    <property type="match status" value="1"/>
</dbReference>
<sequence>MVSVNIRALRRSKKITQQELAEALGVSRNSIVRYENGTSAISTRLIDKICDKFKVSLFDIVHEKELSASDKYDLNMKIEVLKERGALLLARLYKYEDSMNIQFDDSSNAWIAISDDLSDVINTKIYTSTNFEDINRYIGYLDGIERLLEYVSCNKNS</sequence>
<dbReference type="InterPro" id="IPR001387">
    <property type="entry name" value="Cro/C1-type_HTH"/>
</dbReference>
<dbReference type="EMBL" id="JASOME010000004">
    <property type="protein sequence ID" value="MDK7063761.1"/>
    <property type="molecule type" value="Genomic_DNA"/>
</dbReference>
<evidence type="ECO:0000313" key="3">
    <source>
        <dbReference type="EMBL" id="MDK7063761.1"/>
    </source>
</evidence>
<dbReference type="SMART" id="SM00530">
    <property type="entry name" value="HTH_XRE"/>
    <property type="match status" value="1"/>
</dbReference>
<organism evidence="4 5">
    <name type="scientific">Gardnerella vaginalis</name>
    <dbReference type="NCBI Taxonomy" id="2702"/>
    <lineage>
        <taxon>Bacteria</taxon>
        <taxon>Bacillati</taxon>
        <taxon>Actinomycetota</taxon>
        <taxon>Actinomycetes</taxon>
        <taxon>Bifidobacteriales</taxon>
        <taxon>Bifidobacteriaceae</taxon>
        <taxon>Gardnerella</taxon>
    </lineage>
</organism>
<gene>
    <name evidence="4" type="ORF">CG405_04310</name>
    <name evidence="3" type="ORF">QP372_04435</name>
</gene>
<dbReference type="GO" id="GO:0003677">
    <property type="term" value="F:DNA binding"/>
    <property type="evidence" value="ECO:0007669"/>
    <property type="project" value="UniProtKB-KW"/>
</dbReference>
<proteinExistence type="predicted"/>
<dbReference type="Gene3D" id="1.10.8.130">
    <property type="match status" value="1"/>
</dbReference>
<evidence type="ECO:0000256" key="1">
    <source>
        <dbReference type="ARBA" id="ARBA00023125"/>
    </source>
</evidence>
<dbReference type="Pfam" id="PF08998">
    <property type="entry name" value="Epsilon_antitox"/>
    <property type="match status" value="1"/>
</dbReference>
<feature type="domain" description="HTH cro/C1-type" evidence="2">
    <location>
        <begin position="6"/>
        <end position="60"/>
    </location>
</feature>
<dbReference type="GO" id="GO:0015643">
    <property type="term" value="F:toxic substance binding"/>
    <property type="evidence" value="ECO:0007669"/>
    <property type="project" value="InterPro"/>
</dbReference>
<accession>A0A2I1PK77</accession>
<dbReference type="Gene3D" id="1.10.260.40">
    <property type="entry name" value="lambda repressor-like DNA-binding domains"/>
    <property type="match status" value="1"/>
</dbReference>
<dbReference type="InterPro" id="IPR035569">
    <property type="entry name" value="Antitoxin_epsilon/PezA_dom_sf"/>
</dbReference>
<dbReference type="AlphaFoldDB" id="A0A2I1PK77"/>
<protein>
    <submittedName>
        <fullName evidence="3">Helix-turn-helix transcriptional regulator</fullName>
    </submittedName>
    <submittedName>
        <fullName evidence="4">XRE family transcriptional regulator</fullName>
    </submittedName>
</protein>
<dbReference type="SUPFAM" id="SSF47413">
    <property type="entry name" value="lambda repressor-like DNA-binding domains"/>
    <property type="match status" value="1"/>
</dbReference>
<dbReference type="Pfam" id="PF01381">
    <property type="entry name" value="HTH_3"/>
    <property type="match status" value="1"/>
</dbReference>
<dbReference type="EMBL" id="NNRU01000003">
    <property type="protein sequence ID" value="RFT28998.1"/>
    <property type="molecule type" value="Genomic_DNA"/>
</dbReference>
<dbReference type="Proteomes" id="UP000258379">
    <property type="component" value="Unassembled WGS sequence"/>
</dbReference>
<dbReference type="GO" id="GO:0009636">
    <property type="term" value="P:response to toxic substance"/>
    <property type="evidence" value="ECO:0007669"/>
    <property type="project" value="InterPro"/>
</dbReference>
<name>A0A2I1PK77_GARVA</name>
<evidence type="ECO:0000259" key="2">
    <source>
        <dbReference type="PROSITE" id="PS50943"/>
    </source>
</evidence>
<dbReference type="Proteomes" id="UP001237784">
    <property type="component" value="Unassembled WGS sequence"/>
</dbReference>
<dbReference type="InterPro" id="IPR010982">
    <property type="entry name" value="Lambda_DNA-bd_dom_sf"/>
</dbReference>
<dbReference type="PROSITE" id="PS50943">
    <property type="entry name" value="HTH_CROC1"/>
    <property type="match status" value="1"/>
</dbReference>
<dbReference type="InterPro" id="IPR015090">
    <property type="entry name" value="Epsilon_PezA_dom"/>
</dbReference>
<dbReference type="PANTHER" id="PTHR46558:SF11">
    <property type="entry name" value="HTH-TYPE TRANSCRIPTIONAL REGULATOR XRE"/>
    <property type="match status" value="1"/>
</dbReference>
<dbReference type="OMA" id="KEFAMIG"/>
<comment type="caution">
    <text evidence="4">The sequence shown here is derived from an EMBL/GenBank/DDBJ whole genome shotgun (WGS) entry which is preliminary data.</text>
</comment>
<reference evidence="3" key="2">
    <citation type="submission" date="2023-05" db="EMBL/GenBank/DDBJ databases">
        <title>Cataloging the Phylogenetic Diversity of Human Bladder Bacteria.</title>
        <authorList>
            <person name="Du J."/>
        </authorList>
    </citation>
    <scope>NUCLEOTIDE SEQUENCE</scope>
    <source>
        <strain evidence="3">UMB6789</strain>
    </source>
</reference>
<evidence type="ECO:0000313" key="5">
    <source>
        <dbReference type="Proteomes" id="UP000258379"/>
    </source>
</evidence>
<dbReference type="RefSeq" id="WP_004113003.1">
    <property type="nucleotide sequence ID" value="NZ_CP083172.1"/>
</dbReference>
<dbReference type="GeneID" id="45577086"/>
<keyword evidence="1" id="KW-0238">DNA-binding</keyword>
<reference evidence="4 5" key="1">
    <citation type="submission" date="2017-07" db="EMBL/GenBank/DDBJ databases">
        <title>A comparative genomics approach to explaining the enigmatic role of Gardnerella vaginalis in the vaginal microbiome.</title>
        <authorList>
            <person name="Vancuren S.J."/>
            <person name="Hill J.E."/>
        </authorList>
    </citation>
    <scope>NUCLEOTIDE SEQUENCE [LARGE SCALE GENOMIC DNA]</scope>
    <source>
        <strain evidence="4 5">WP023</strain>
    </source>
</reference>
<dbReference type="GO" id="GO:0031342">
    <property type="term" value="P:negative regulation of cell killing"/>
    <property type="evidence" value="ECO:0007669"/>
    <property type="project" value="InterPro"/>
</dbReference>
<dbReference type="PANTHER" id="PTHR46558">
    <property type="entry name" value="TRACRIPTIONAL REGULATORY PROTEIN-RELATED-RELATED"/>
    <property type="match status" value="1"/>
</dbReference>
<evidence type="ECO:0000313" key="4">
    <source>
        <dbReference type="EMBL" id="RFT28998.1"/>
    </source>
</evidence>